<evidence type="ECO:0000256" key="6">
    <source>
        <dbReference type="RuleBase" id="RU000641"/>
    </source>
</evidence>
<dbReference type="OMA" id="EMKLINM"/>
<sequence length="298" mass="32886">MLRVDHLFGLRGVLSWPEPLGIPPCVFFPSPFPFPPHSTMFEARLPQGQILKKLIEAVRELVTDANFECKPSGLSLQAMDSSHVSLVSLLMRADGFDPYQCDRNRTLGINLRTLASVLKCSSNDDIITIRAEDDGDSAILIFESPSSDRLSEFDLKLVDIDNEQLVIPDTQYDAVVRMPSAEFQRIVRDMQILGDSVTIACSKDGVKFSANGEIGSGSVRLKQSSAVDSEDDAVTVDLQQAVSLTFALRYLSLFSKAAPLSPTVTLSFSKDVPLLVEFRIADMGHLRFYLAPKIDEDI</sequence>
<keyword evidence="4 7" id="KW-0238">DNA-binding</keyword>
<organism evidence="10">
    <name type="scientific">Fonticula alba</name>
    <name type="common">Slime mold</name>
    <dbReference type="NCBI Taxonomy" id="691883"/>
    <lineage>
        <taxon>Eukaryota</taxon>
        <taxon>Rotosphaerida</taxon>
        <taxon>Fonticulaceae</taxon>
        <taxon>Fonticula</taxon>
    </lineage>
</organism>
<feature type="domain" description="Proliferating cell nuclear antigen PCNA N-terminal" evidence="8">
    <location>
        <begin position="40"/>
        <end position="163"/>
    </location>
</feature>
<comment type="function">
    <text evidence="6">This protein is an auxiliary protein of DNA polymerase delta and is involved in the control of eukaryotic DNA replication by increasing the polymerase's processivity during elongation of the leading strand.</text>
</comment>
<dbReference type="InterPro" id="IPR022659">
    <property type="entry name" value="Pr_cel_nuc_antig_CS"/>
</dbReference>
<dbReference type="STRING" id="691883.A0A058Z8N5"/>
<dbReference type="AlphaFoldDB" id="A0A058Z8N5"/>
<evidence type="ECO:0000313" key="10">
    <source>
        <dbReference type="EMBL" id="KCV70664.1"/>
    </source>
</evidence>
<gene>
    <name evidence="10" type="ORF">H696_03019</name>
</gene>
<dbReference type="FunFam" id="3.10.150.10:FF:000006">
    <property type="entry name" value="Proliferating cell nuclear antigen"/>
    <property type="match status" value="1"/>
</dbReference>
<dbReference type="FunFam" id="3.10.150.10:FF:000008">
    <property type="entry name" value="Proliferating cell nuclear antigen"/>
    <property type="match status" value="1"/>
</dbReference>
<dbReference type="PROSITE" id="PS01251">
    <property type="entry name" value="PCNA_1"/>
    <property type="match status" value="1"/>
</dbReference>
<dbReference type="GO" id="GO:0019985">
    <property type="term" value="P:translesion synthesis"/>
    <property type="evidence" value="ECO:0007669"/>
    <property type="project" value="TreeGrafter"/>
</dbReference>
<feature type="domain" description="Proliferating cell nuclear antigen PCNA C-terminal" evidence="9">
    <location>
        <begin position="167"/>
        <end position="293"/>
    </location>
</feature>
<reference evidence="10" key="1">
    <citation type="submission" date="2013-04" db="EMBL/GenBank/DDBJ databases">
        <title>The Genome Sequence of Fonticula alba ATCC 38817.</title>
        <authorList>
            <consortium name="The Broad Institute Genomics Platform"/>
            <person name="Russ C."/>
            <person name="Cuomo C."/>
            <person name="Burger G."/>
            <person name="Gray M.W."/>
            <person name="Holland P.W.H."/>
            <person name="King N."/>
            <person name="Lang F.B.F."/>
            <person name="Roger A.J."/>
            <person name="Ruiz-Trillo I."/>
            <person name="Brown M."/>
            <person name="Walker B."/>
            <person name="Young S."/>
            <person name="Zeng Q."/>
            <person name="Gargeya S."/>
            <person name="Fitzgerald M."/>
            <person name="Haas B."/>
            <person name="Abouelleil A."/>
            <person name="Allen A.W."/>
            <person name="Alvarado L."/>
            <person name="Arachchi H.M."/>
            <person name="Berlin A.M."/>
            <person name="Chapman S.B."/>
            <person name="Gainer-Dewar J."/>
            <person name="Goldberg J."/>
            <person name="Griggs A."/>
            <person name="Gujja S."/>
            <person name="Hansen M."/>
            <person name="Howarth C."/>
            <person name="Imamovic A."/>
            <person name="Ireland A."/>
            <person name="Larimer J."/>
            <person name="McCowan C."/>
            <person name="Murphy C."/>
            <person name="Pearson M."/>
            <person name="Poon T.W."/>
            <person name="Priest M."/>
            <person name="Roberts A."/>
            <person name="Saif S."/>
            <person name="Shea T."/>
            <person name="Sisk P."/>
            <person name="Sykes S."/>
            <person name="Wortman J."/>
            <person name="Nusbaum C."/>
            <person name="Birren B."/>
        </authorList>
    </citation>
    <scope>NUCLEOTIDE SEQUENCE [LARGE SCALE GENOMIC DNA]</scope>
    <source>
        <strain evidence="10">ATCC 38817</strain>
    </source>
</reference>
<dbReference type="FunFam" id="3.70.10.10:FF:000001">
    <property type="entry name" value="Proliferating cell nuclear antigen"/>
    <property type="match status" value="1"/>
</dbReference>
<dbReference type="InterPro" id="IPR046938">
    <property type="entry name" value="DNA_clamp_sf"/>
</dbReference>
<evidence type="ECO:0000259" key="9">
    <source>
        <dbReference type="Pfam" id="PF02747"/>
    </source>
</evidence>
<dbReference type="GO" id="GO:0043626">
    <property type="term" value="C:PCNA complex"/>
    <property type="evidence" value="ECO:0007669"/>
    <property type="project" value="TreeGrafter"/>
</dbReference>
<evidence type="ECO:0000256" key="4">
    <source>
        <dbReference type="ARBA" id="ARBA00023125"/>
    </source>
</evidence>
<dbReference type="EMBL" id="KB932204">
    <property type="protein sequence ID" value="KCV70664.1"/>
    <property type="molecule type" value="Genomic_DNA"/>
</dbReference>
<dbReference type="GO" id="GO:0006272">
    <property type="term" value="P:leading strand elongation"/>
    <property type="evidence" value="ECO:0007669"/>
    <property type="project" value="TreeGrafter"/>
</dbReference>
<dbReference type="SUPFAM" id="SSF55979">
    <property type="entry name" value="DNA clamp"/>
    <property type="match status" value="2"/>
</dbReference>
<dbReference type="OrthoDB" id="534348at2759"/>
<dbReference type="InterPro" id="IPR022648">
    <property type="entry name" value="Pr_cel_nuc_antig_N"/>
</dbReference>
<evidence type="ECO:0000313" key="11">
    <source>
        <dbReference type="Proteomes" id="UP000030693"/>
    </source>
</evidence>
<evidence type="ECO:0000256" key="1">
    <source>
        <dbReference type="ARBA" id="ARBA00004123"/>
    </source>
</evidence>
<dbReference type="CDD" id="cd00577">
    <property type="entry name" value="PCNA"/>
    <property type="match status" value="1"/>
</dbReference>
<proteinExistence type="inferred from homology"/>
<evidence type="ECO:0000256" key="7">
    <source>
        <dbReference type="RuleBase" id="RU003671"/>
    </source>
</evidence>
<dbReference type="InterPro" id="IPR022649">
    <property type="entry name" value="Pr_cel_nuc_antig_C"/>
</dbReference>
<dbReference type="HAMAP" id="MF_00317">
    <property type="entry name" value="DNApol_clamp_arch"/>
    <property type="match status" value="1"/>
</dbReference>
<evidence type="ECO:0000256" key="3">
    <source>
        <dbReference type="ARBA" id="ARBA00022705"/>
    </source>
</evidence>
<dbReference type="eggNOG" id="KOG1636">
    <property type="taxonomic scope" value="Eukaryota"/>
</dbReference>
<keyword evidence="5 6" id="KW-0539">Nucleus</keyword>
<protein>
    <recommendedName>
        <fullName evidence="6">DNA sliding clamp PCNA</fullName>
    </recommendedName>
</protein>
<dbReference type="GeneID" id="20527744"/>
<comment type="similarity">
    <text evidence="2 7">Belongs to the PCNA family.</text>
</comment>
<accession>A0A058Z8N5</accession>
<dbReference type="GO" id="GO:0003677">
    <property type="term" value="F:DNA binding"/>
    <property type="evidence" value="ECO:0007669"/>
    <property type="project" value="UniProtKB-KW"/>
</dbReference>
<dbReference type="GO" id="GO:0006275">
    <property type="term" value="P:regulation of DNA replication"/>
    <property type="evidence" value="ECO:0007669"/>
    <property type="project" value="InterPro"/>
</dbReference>
<dbReference type="PRINTS" id="PR00339">
    <property type="entry name" value="PCNACYCLIN"/>
</dbReference>
<dbReference type="Gene3D" id="3.10.150.10">
    <property type="entry name" value="DNA Polymerase III, subunit A, domain 2"/>
    <property type="match status" value="2"/>
</dbReference>
<keyword evidence="3 7" id="KW-0235">DNA replication</keyword>
<keyword evidence="11" id="KW-1185">Reference proteome</keyword>
<dbReference type="RefSeq" id="XP_009495180.1">
    <property type="nucleotide sequence ID" value="XM_009496905.1"/>
</dbReference>
<dbReference type="GO" id="GO:0006298">
    <property type="term" value="P:mismatch repair"/>
    <property type="evidence" value="ECO:0007669"/>
    <property type="project" value="TreeGrafter"/>
</dbReference>
<dbReference type="PANTHER" id="PTHR11352">
    <property type="entry name" value="PROLIFERATING CELL NUCLEAR ANTIGEN"/>
    <property type="match status" value="1"/>
</dbReference>
<dbReference type="PANTHER" id="PTHR11352:SF0">
    <property type="entry name" value="PROLIFERATING CELL NUCLEAR ANTIGEN"/>
    <property type="match status" value="1"/>
</dbReference>
<dbReference type="NCBIfam" id="TIGR00590">
    <property type="entry name" value="pcna"/>
    <property type="match status" value="1"/>
</dbReference>
<evidence type="ECO:0000259" key="8">
    <source>
        <dbReference type="Pfam" id="PF00705"/>
    </source>
</evidence>
<evidence type="ECO:0000256" key="5">
    <source>
        <dbReference type="ARBA" id="ARBA00023242"/>
    </source>
</evidence>
<comment type="subcellular location">
    <subcellularLocation>
        <location evidence="1 6">Nucleus</location>
    </subcellularLocation>
</comment>
<evidence type="ECO:0000256" key="2">
    <source>
        <dbReference type="ARBA" id="ARBA00010462"/>
    </source>
</evidence>
<dbReference type="Pfam" id="PF00705">
    <property type="entry name" value="PCNA_N"/>
    <property type="match status" value="1"/>
</dbReference>
<dbReference type="Proteomes" id="UP000030693">
    <property type="component" value="Unassembled WGS sequence"/>
</dbReference>
<dbReference type="Pfam" id="PF02747">
    <property type="entry name" value="PCNA_C"/>
    <property type="match status" value="1"/>
</dbReference>
<dbReference type="InterPro" id="IPR000730">
    <property type="entry name" value="Pr_cel_nuc_antig"/>
</dbReference>
<dbReference type="GO" id="GO:0030337">
    <property type="term" value="F:DNA polymerase processivity factor activity"/>
    <property type="evidence" value="ECO:0007669"/>
    <property type="project" value="InterPro"/>
</dbReference>
<name>A0A058Z8N5_FONAL</name>